<feature type="compositionally biased region" description="Low complexity" evidence="1">
    <location>
        <begin position="370"/>
        <end position="384"/>
    </location>
</feature>
<dbReference type="PANTHER" id="PTHR12300:SF177">
    <property type="entry name" value="PROTEIN YOP1"/>
    <property type="match status" value="1"/>
</dbReference>
<feature type="compositionally biased region" description="Low complexity" evidence="1">
    <location>
        <begin position="300"/>
        <end position="317"/>
    </location>
</feature>
<feature type="compositionally biased region" description="Polar residues" evidence="1">
    <location>
        <begin position="318"/>
        <end position="341"/>
    </location>
</feature>
<feature type="compositionally biased region" description="Low complexity" evidence="1">
    <location>
        <begin position="273"/>
        <end position="284"/>
    </location>
</feature>
<gene>
    <name evidence="3" type="ORF">LTR24_002975</name>
</gene>
<sequence length="404" mass="44290">MFGFIADIIASATTILLPCYLSYKSLRLGDPAQTAPWLIYFVMLTLALLAESWTLFIVGWMPFYSWLRLFFLLYLVLPQTQGAKHLYLTYFEPFIVHHETQIDDFIGQTHRRLEQMGLGYMNILVEWIRDRILRQSSPQGQGARSASSLSPGDQGYVSYATDLLSRFAMPAARTSGPPTVTGSGPAGLMNMLSSAAGAALSAGVASSGTSRGVPASAQAASMPDNFLSNLGSMSADQKASFISTQRDRLTSMLRALDKEQQSLDLAYGDSKASGSRRPPSSSGGEFTKSRSQMSFDNIGYDDLQSSSGGDGSGYPSQHSTPPTMRQSSGQGRKNTSGNWVTDSLGGWLGSSPREETHRDRDDRDRDMPNYGSDDYSSRGYSSARDTTDTIARSARDYRRDREYE</sequence>
<keyword evidence="2" id="KW-0472">Membrane</keyword>
<evidence type="ECO:0000313" key="3">
    <source>
        <dbReference type="EMBL" id="KAK5095758.1"/>
    </source>
</evidence>
<dbReference type="PANTHER" id="PTHR12300">
    <property type="entry name" value="HVA22-LIKE PROTEINS"/>
    <property type="match status" value="1"/>
</dbReference>
<organism evidence="3 4">
    <name type="scientific">Lithohypha guttulata</name>
    <dbReference type="NCBI Taxonomy" id="1690604"/>
    <lineage>
        <taxon>Eukaryota</taxon>
        <taxon>Fungi</taxon>
        <taxon>Dikarya</taxon>
        <taxon>Ascomycota</taxon>
        <taxon>Pezizomycotina</taxon>
        <taxon>Eurotiomycetes</taxon>
        <taxon>Chaetothyriomycetidae</taxon>
        <taxon>Chaetothyriales</taxon>
        <taxon>Trichomeriaceae</taxon>
        <taxon>Lithohypha</taxon>
    </lineage>
</organism>
<evidence type="ECO:0000256" key="1">
    <source>
        <dbReference type="SAM" id="MobiDB-lite"/>
    </source>
</evidence>
<keyword evidence="4" id="KW-1185">Reference proteome</keyword>
<dbReference type="Proteomes" id="UP001345013">
    <property type="component" value="Unassembled WGS sequence"/>
</dbReference>
<feature type="transmembrane region" description="Helical" evidence="2">
    <location>
        <begin position="35"/>
        <end position="53"/>
    </location>
</feature>
<reference evidence="3 4" key="1">
    <citation type="submission" date="2023-08" db="EMBL/GenBank/DDBJ databases">
        <title>Black Yeasts Isolated from many extreme environments.</title>
        <authorList>
            <person name="Coleine C."/>
            <person name="Stajich J.E."/>
            <person name="Selbmann L."/>
        </authorList>
    </citation>
    <scope>NUCLEOTIDE SEQUENCE [LARGE SCALE GENOMIC DNA]</scope>
    <source>
        <strain evidence="3 4">CCFEE 5885</strain>
    </source>
</reference>
<comment type="caution">
    <text evidence="3">The sequence shown here is derived from an EMBL/GenBank/DDBJ whole genome shotgun (WGS) entry which is preliminary data.</text>
</comment>
<proteinExistence type="predicted"/>
<keyword evidence="2" id="KW-0812">Transmembrane</keyword>
<dbReference type="EMBL" id="JAVRRG010000026">
    <property type="protein sequence ID" value="KAK5095758.1"/>
    <property type="molecule type" value="Genomic_DNA"/>
</dbReference>
<protein>
    <recommendedName>
        <fullName evidence="5">Protein YOP1</fullName>
    </recommendedName>
</protein>
<feature type="compositionally biased region" description="Basic and acidic residues" evidence="1">
    <location>
        <begin position="352"/>
        <end position="367"/>
    </location>
</feature>
<dbReference type="Pfam" id="PF03134">
    <property type="entry name" value="TB2_DP1_HVA22"/>
    <property type="match status" value="1"/>
</dbReference>
<accession>A0ABR0KGG3</accession>
<feature type="compositionally biased region" description="Basic and acidic residues" evidence="1">
    <location>
        <begin position="393"/>
        <end position="404"/>
    </location>
</feature>
<name>A0ABR0KGG3_9EURO</name>
<dbReference type="InterPro" id="IPR004345">
    <property type="entry name" value="TB2_DP1_HVA22"/>
</dbReference>
<evidence type="ECO:0000256" key="2">
    <source>
        <dbReference type="SAM" id="Phobius"/>
    </source>
</evidence>
<feature type="transmembrane region" description="Helical" evidence="2">
    <location>
        <begin position="6"/>
        <end position="23"/>
    </location>
</feature>
<keyword evidence="2" id="KW-1133">Transmembrane helix</keyword>
<feature type="region of interest" description="Disordered" evidence="1">
    <location>
        <begin position="265"/>
        <end position="404"/>
    </location>
</feature>
<evidence type="ECO:0000313" key="4">
    <source>
        <dbReference type="Proteomes" id="UP001345013"/>
    </source>
</evidence>
<evidence type="ECO:0008006" key="5">
    <source>
        <dbReference type="Google" id="ProtNLM"/>
    </source>
</evidence>